<feature type="domain" description="DNA2/NAM7 helicase helicase" evidence="6">
    <location>
        <begin position="303"/>
        <end position="476"/>
    </location>
</feature>
<feature type="domain" description="DNA2/NAM7 helicase-like C-terminal" evidence="7">
    <location>
        <begin position="634"/>
        <end position="844"/>
    </location>
</feature>
<dbReference type="CDD" id="cd18808">
    <property type="entry name" value="SF1_C_Upf1"/>
    <property type="match status" value="1"/>
</dbReference>
<comment type="caution">
    <text evidence="8">The sequence shown here is derived from an EMBL/GenBank/DDBJ whole genome shotgun (WGS) entry which is preliminary data.</text>
</comment>
<gene>
    <name evidence="8" type="ORF">ACHAXA_006719</name>
</gene>
<dbReference type="Proteomes" id="UP001530377">
    <property type="component" value="Unassembled WGS sequence"/>
</dbReference>
<protein>
    <submittedName>
        <fullName evidence="8">Uncharacterized protein</fullName>
    </submittedName>
</protein>
<proteinExistence type="predicted"/>
<keyword evidence="4" id="KW-0067">ATP-binding</keyword>
<evidence type="ECO:0000256" key="4">
    <source>
        <dbReference type="ARBA" id="ARBA00022840"/>
    </source>
</evidence>
<dbReference type="InterPro" id="IPR027417">
    <property type="entry name" value="P-loop_NTPase"/>
</dbReference>
<feature type="non-terminal residue" evidence="8">
    <location>
        <position position="1"/>
    </location>
</feature>
<dbReference type="Gene3D" id="3.40.50.300">
    <property type="entry name" value="P-loop containing nucleotide triphosphate hydrolases"/>
    <property type="match status" value="2"/>
</dbReference>
<dbReference type="InterPro" id="IPR041677">
    <property type="entry name" value="DNA2/NAM7_AAA_11"/>
</dbReference>
<sequence length="869" mass="94321">LYNSLASYHSTYLELISEEYVTEEREVINRIECSISDPYELERSGHAIFDVHPQRRGNLFGDEVYRLEKSRDATTTFFWRGEGGGRAGGVRQASPLPPNHNFSRNDVIVLTLQPRGTGDFLGTTSLPTSKDAISVEARVLNIGPTYVDVAMPAGKYDNAFGPASNNVGEGGKGDPDMRVRVDRFFSDVPYRRMVAALGQLTSIPDRREQSSHSTSSASASGGVGGTKVDDVRVGGFHMDALLREAVLATFAIENDPTYDGTNNPGLGDLPKKLAKPPLRTSTQMADQVMTYIRANPGDLFPRYNEPQLTAIRSSLTRRLTLIQGPPAGSIAFGFVHQCRSLSPHCKVLATAFSNVGADNLAEKFLSLGLKVVRVGKPSGVSEALWGYTLDAAIERDPKAQKALEDAARITAKINKGAKKNGDSRKTDVSAERAKRDAATEAVKASIQACNIAATRALREADVIVATSIGAADSQLLAACGIYPEEEEDAKSRTRRAAVDARPKTQFGTIREFAPDNLPPLSTPFVIIDEACQSVEPASLIPIVSTNSCRSLVMLGDPCQLPPTVKSDESSTGESPLSVSLMSRLASILPQPITITAQKDNTPLETRFLQSKPTKQAVSKLSDASNNISYRKQYSGSLLLSLQYRMHPSIAAFSSAIFYNGLLSSPLQLNSSRKFPQHLSSKYPSSNGDLSVRFVQVGGRNNESRDAVQFGESLHKASVSVADPANTSYRNDAEARLVVQILTSLLSKDASFHGSIGIVTPYSGQVSLIKSMMAKDADLRGLVQSFPHEIEVKSVDAYQGRERDLIIFSAVRSNRQGKVGFLSDWRRMNVALTRAKSGLIVLGDAETLKDGDKHWGAFVHWCENMDCLVE</sequence>
<evidence type="ECO:0000313" key="8">
    <source>
        <dbReference type="EMBL" id="KAL3827164.1"/>
    </source>
</evidence>
<dbReference type="GO" id="GO:0005694">
    <property type="term" value="C:chromosome"/>
    <property type="evidence" value="ECO:0007669"/>
    <property type="project" value="UniProtKB-ARBA"/>
</dbReference>
<dbReference type="SUPFAM" id="SSF52540">
    <property type="entry name" value="P-loop containing nucleoside triphosphate hydrolases"/>
    <property type="match status" value="1"/>
</dbReference>
<evidence type="ECO:0000259" key="6">
    <source>
        <dbReference type="Pfam" id="PF13086"/>
    </source>
</evidence>
<evidence type="ECO:0000256" key="5">
    <source>
        <dbReference type="SAM" id="MobiDB-lite"/>
    </source>
</evidence>
<evidence type="ECO:0000256" key="2">
    <source>
        <dbReference type="ARBA" id="ARBA00022801"/>
    </source>
</evidence>
<feature type="domain" description="DNA2/NAM7 helicase helicase" evidence="6">
    <location>
        <begin position="522"/>
        <end position="566"/>
    </location>
</feature>
<dbReference type="EMBL" id="JALLPB020000007">
    <property type="protein sequence ID" value="KAL3827164.1"/>
    <property type="molecule type" value="Genomic_DNA"/>
</dbReference>
<accession>A0ABD3SRC8</accession>
<keyword evidence="2" id="KW-0378">Hydrolase</keyword>
<dbReference type="InterPro" id="IPR045055">
    <property type="entry name" value="DNA2/NAM7-like"/>
</dbReference>
<evidence type="ECO:0000313" key="9">
    <source>
        <dbReference type="Proteomes" id="UP001530377"/>
    </source>
</evidence>
<dbReference type="PANTHER" id="PTHR10887:SF495">
    <property type="entry name" value="HELICASE SENATAXIN ISOFORM X1-RELATED"/>
    <property type="match status" value="1"/>
</dbReference>
<name>A0ABD3SRC8_9STRA</name>
<keyword evidence="3" id="KW-0347">Helicase</keyword>
<keyword evidence="9" id="KW-1185">Reference proteome</keyword>
<keyword evidence="1" id="KW-0547">Nucleotide-binding</keyword>
<reference evidence="8 9" key="1">
    <citation type="submission" date="2024-10" db="EMBL/GenBank/DDBJ databases">
        <title>Updated reference genomes for cyclostephanoid diatoms.</title>
        <authorList>
            <person name="Roberts W.R."/>
            <person name="Alverson A.J."/>
        </authorList>
    </citation>
    <scope>NUCLEOTIDE SEQUENCE [LARGE SCALE GENOMIC DNA]</scope>
    <source>
        <strain evidence="8 9">AJA228-03</strain>
    </source>
</reference>
<evidence type="ECO:0000256" key="3">
    <source>
        <dbReference type="ARBA" id="ARBA00022806"/>
    </source>
</evidence>
<evidence type="ECO:0000259" key="7">
    <source>
        <dbReference type="Pfam" id="PF13087"/>
    </source>
</evidence>
<feature type="region of interest" description="Disordered" evidence="5">
    <location>
        <begin position="201"/>
        <end position="225"/>
    </location>
</feature>
<dbReference type="InterPro" id="IPR041679">
    <property type="entry name" value="DNA2/NAM7-like_C"/>
</dbReference>
<dbReference type="GO" id="GO:0004386">
    <property type="term" value="F:helicase activity"/>
    <property type="evidence" value="ECO:0007669"/>
    <property type="project" value="UniProtKB-KW"/>
</dbReference>
<dbReference type="InterPro" id="IPR047187">
    <property type="entry name" value="SF1_C_Upf1"/>
</dbReference>
<evidence type="ECO:0000256" key="1">
    <source>
        <dbReference type="ARBA" id="ARBA00022741"/>
    </source>
</evidence>
<organism evidence="8 9">
    <name type="scientific">Cyclostephanos tholiformis</name>
    <dbReference type="NCBI Taxonomy" id="382380"/>
    <lineage>
        <taxon>Eukaryota</taxon>
        <taxon>Sar</taxon>
        <taxon>Stramenopiles</taxon>
        <taxon>Ochrophyta</taxon>
        <taxon>Bacillariophyta</taxon>
        <taxon>Coscinodiscophyceae</taxon>
        <taxon>Thalassiosirophycidae</taxon>
        <taxon>Stephanodiscales</taxon>
        <taxon>Stephanodiscaceae</taxon>
        <taxon>Cyclostephanos</taxon>
    </lineage>
</organism>
<dbReference type="GO" id="GO:0005524">
    <property type="term" value="F:ATP binding"/>
    <property type="evidence" value="ECO:0007669"/>
    <property type="project" value="UniProtKB-KW"/>
</dbReference>
<dbReference type="AlphaFoldDB" id="A0ABD3SRC8"/>
<dbReference type="FunFam" id="3.40.50.300:FF:000326">
    <property type="entry name" value="P-loop containing nucleoside triphosphate hydrolase"/>
    <property type="match status" value="1"/>
</dbReference>
<feature type="compositionally biased region" description="Low complexity" evidence="5">
    <location>
        <begin position="211"/>
        <end position="220"/>
    </location>
</feature>
<dbReference type="Pfam" id="PF13087">
    <property type="entry name" value="AAA_12"/>
    <property type="match status" value="1"/>
</dbReference>
<dbReference type="Pfam" id="PF13086">
    <property type="entry name" value="AAA_11"/>
    <property type="match status" value="2"/>
</dbReference>
<dbReference type="PANTHER" id="PTHR10887">
    <property type="entry name" value="DNA2/NAM7 HELICASE FAMILY"/>
    <property type="match status" value="1"/>
</dbReference>
<dbReference type="GO" id="GO:0016787">
    <property type="term" value="F:hydrolase activity"/>
    <property type="evidence" value="ECO:0007669"/>
    <property type="project" value="UniProtKB-KW"/>
</dbReference>